<dbReference type="InterPro" id="IPR014729">
    <property type="entry name" value="Rossmann-like_a/b/a_fold"/>
</dbReference>
<keyword evidence="4" id="KW-0862">Zinc</keyword>
<keyword evidence="5 7" id="KW-0067">ATP-binding</keyword>
<feature type="domain" description="Glutamyl/glutaminyl-tRNA synthetase class Ib catalytic" evidence="8">
    <location>
        <begin position="2"/>
        <end position="306"/>
    </location>
</feature>
<proteinExistence type="inferred from homology"/>
<dbReference type="GO" id="GO:0006424">
    <property type="term" value="P:glutamyl-tRNA aminoacylation"/>
    <property type="evidence" value="ECO:0007669"/>
    <property type="project" value="TreeGrafter"/>
</dbReference>
<dbReference type="Gene3D" id="3.40.50.620">
    <property type="entry name" value="HUPs"/>
    <property type="match status" value="1"/>
</dbReference>
<dbReference type="InterPro" id="IPR020058">
    <property type="entry name" value="Glu/Gln-tRNA-synth_Ib_cat-dom"/>
</dbReference>
<evidence type="ECO:0000256" key="4">
    <source>
        <dbReference type="ARBA" id="ARBA00022833"/>
    </source>
</evidence>
<keyword evidence="10" id="KW-1185">Reference proteome</keyword>
<keyword evidence="7" id="KW-0648">Protein biosynthesis</keyword>
<evidence type="ECO:0000313" key="10">
    <source>
        <dbReference type="Proteomes" id="UP000321353"/>
    </source>
</evidence>
<gene>
    <name evidence="9" type="primary">gltX_2</name>
    <name evidence="9" type="ORF">Mal15_39810</name>
</gene>
<evidence type="ECO:0000256" key="1">
    <source>
        <dbReference type="ARBA" id="ARBA00022598"/>
    </source>
</evidence>
<sequence>MRTRLAPSPTGAQHLGNARTHLIAYWAARQCGGELVFRIDDLDSPRVKDWAIKQAIEDIRWLGIDWDGPPTLQTEHQPRYRQTLATITGGRNLAYPCVCSRKDIAEALSAPHESRFQGEGPVYPGTCAGYRDGAPIPPQLHCWRLRVSDETLVFDDQVLGRQQCNPARELGDFPITTKNDQVSYQLAVVVDDMCQNVDWVIRGNDLVASTFRQLELYRHLGCRPPRYAHVPLVRGVDGRRLAKRHGDTRLSHYRECGVAAEAIVGWAAHSLGLTDTAEPQKAADLIDRFDWSRLPKQDTVIDAERLFGL</sequence>
<dbReference type="AlphaFoldDB" id="A0A5B9MJS3"/>
<dbReference type="GO" id="GO:0004818">
    <property type="term" value="F:glutamate-tRNA ligase activity"/>
    <property type="evidence" value="ECO:0007669"/>
    <property type="project" value="UniProtKB-EC"/>
</dbReference>
<dbReference type="RefSeq" id="WP_147869241.1">
    <property type="nucleotide sequence ID" value="NZ_CP036264.1"/>
</dbReference>
<accession>A0A5B9MJS3</accession>
<dbReference type="PANTHER" id="PTHR43311">
    <property type="entry name" value="GLUTAMATE--TRNA LIGASE"/>
    <property type="match status" value="1"/>
</dbReference>
<comment type="similarity">
    <text evidence="7">Belongs to the class-I aminoacyl-tRNA synthetase family.</text>
</comment>
<dbReference type="PRINTS" id="PR00987">
    <property type="entry name" value="TRNASYNTHGLU"/>
</dbReference>
<dbReference type="InterPro" id="IPR000924">
    <property type="entry name" value="Glu/Gln-tRNA-synth"/>
</dbReference>
<keyword evidence="6 7" id="KW-0030">Aminoacyl-tRNA synthetase</keyword>
<dbReference type="InterPro" id="IPR049940">
    <property type="entry name" value="GluQ/Sye"/>
</dbReference>
<protein>
    <submittedName>
        <fullName evidence="9">Glutamate--tRNA ligase</fullName>
        <ecNumber evidence="9">6.1.1.17</ecNumber>
    </submittedName>
</protein>
<name>A0A5B9MJS3_9BACT</name>
<evidence type="ECO:0000256" key="5">
    <source>
        <dbReference type="ARBA" id="ARBA00022840"/>
    </source>
</evidence>
<dbReference type="EC" id="6.1.1.17" evidence="9"/>
<reference evidence="9 10" key="1">
    <citation type="submission" date="2019-02" db="EMBL/GenBank/DDBJ databases">
        <title>Planctomycetal bacteria perform biofilm scaping via a novel small molecule.</title>
        <authorList>
            <person name="Jeske O."/>
            <person name="Boedeker C."/>
            <person name="Wiegand S."/>
            <person name="Breitling P."/>
            <person name="Kallscheuer N."/>
            <person name="Jogler M."/>
            <person name="Rohde M."/>
            <person name="Petersen J."/>
            <person name="Medema M.H."/>
            <person name="Surup F."/>
            <person name="Jogler C."/>
        </authorList>
    </citation>
    <scope>NUCLEOTIDE SEQUENCE [LARGE SCALE GENOMIC DNA]</scope>
    <source>
        <strain evidence="9 10">Mal15</strain>
    </source>
</reference>
<evidence type="ECO:0000256" key="7">
    <source>
        <dbReference type="RuleBase" id="RU363037"/>
    </source>
</evidence>
<dbReference type="Proteomes" id="UP000321353">
    <property type="component" value="Chromosome"/>
</dbReference>
<keyword evidence="1 7" id="KW-0436">Ligase</keyword>
<dbReference type="SUPFAM" id="SSF52374">
    <property type="entry name" value="Nucleotidylyl transferase"/>
    <property type="match status" value="1"/>
</dbReference>
<dbReference type="EMBL" id="CP036264">
    <property type="protein sequence ID" value="QEF99914.1"/>
    <property type="molecule type" value="Genomic_DNA"/>
</dbReference>
<organism evidence="9 10">
    <name type="scientific">Stieleria maiorica</name>
    <dbReference type="NCBI Taxonomy" id="2795974"/>
    <lineage>
        <taxon>Bacteria</taxon>
        <taxon>Pseudomonadati</taxon>
        <taxon>Planctomycetota</taxon>
        <taxon>Planctomycetia</taxon>
        <taxon>Pirellulales</taxon>
        <taxon>Pirellulaceae</taxon>
        <taxon>Stieleria</taxon>
    </lineage>
</organism>
<evidence type="ECO:0000256" key="3">
    <source>
        <dbReference type="ARBA" id="ARBA00022741"/>
    </source>
</evidence>
<keyword evidence="3 7" id="KW-0547">Nucleotide-binding</keyword>
<dbReference type="Pfam" id="PF00749">
    <property type="entry name" value="tRNA-synt_1c"/>
    <property type="match status" value="1"/>
</dbReference>
<dbReference type="GO" id="GO:0005829">
    <property type="term" value="C:cytosol"/>
    <property type="evidence" value="ECO:0007669"/>
    <property type="project" value="TreeGrafter"/>
</dbReference>
<dbReference type="PANTHER" id="PTHR43311:SF1">
    <property type="entry name" value="GLUTAMYL-Q TRNA(ASP) SYNTHETASE"/>
    <property type="match status" value="1"/>
</dbReference>
<keyword evidence="2" id="KW-0479">Metal-binding</keyword>
<evidence type="ECO:0000313" key="9">
    <source>
        <dbReference type="EMBL" id="QEF99914.1"/>
    </source>
</evidence>
<dbReference type="GO" id="GO:0005524">
    <property type="term" value="F:ATP binding"/>
    <property type="evidence" value="ECO:0007669"/>
    <property type="project" value="UniProtKB-KW"/>
</dbReference>
<dbReference type="KEGG" id="smam:Mal15_39810"/>
<evidence type="ECO:0000256" key="6">
    <source>
        <dbReference type="ARBA" id="ARBA00023146"/>
    </source>
</evidence>
<evidence type="ECO:0000256" key="2">
    <source>
        <dbReference type="ARBA" id="ARBA00022723"/>
    </source>
</evidence>
<evidence type="ECO:0000259" key="8">
    <source>
        <dbReference type="Pfam" id="PF00749"/>
    </source>
</evidence>